<dbReference type="InterPro" id="IPR039418">
    <property type="entry name" value="LexA-like"/>
</dbReference>
<dbReference type="SUPFAM" id="SSF47413">
    <property type="entry name" value="lambda repressor-like DNA-binding domains"/>
    <property type="match status" value="1"/>
</dbReference>
<dbReference type="PROSITE" id="PS50943">
    <property type="entry name" value="HTH_CROC1"/>
    <property type="match status" value="1"/>
</dbReference>
<evidence type="ECO:0000256" key="1">
    <source>
        <dbReference type="ARBA" id="ARBA00023015"/>
    </source>
</evidence>
<dbReference type="RefSeq" id="WP_101549679.1">
    <property type="nucleotide sequence ID" value="NZ_DBFBJK010000105.1"/>
</dbReference>
<dbReference type="InterPro" id="IPR010982">
    <property type="entry name" value="Lambda_DNA-bd_dom_sf"/>
</dbReference>
<dbReference type="Pfam" id="PF00717">
    <property type="entry name" value="Peptidase_S24"/>
    <property type="match status" value="1"/>
</dbReference>
<evidence type="ECO:0000259" key="4">
    <source>
        <dbReference type="PROSITE" id="PS50943"/>
    </source>
</evidence>
<dbReference type="EMBL" id="RCHT01000014">
    <property type="protein sequence ID" value="RLL10314.1"/>
    <property type="molecule type" value="Genomic_DNA"/>
</dbReference>
<evidence type="ECO:0000313" key="5">
    <source>
        <dbReference type="EMBL" id="RLL10314.1"/>
    </source>
</evidence>
<dbReference type="CDD" id="cd06529">
    <property type="entry name" value="S24_LexA-like"/>
    <property type="match status" value="1"/>
</dbReference>
<gene>
    <name evidence="5" type="ORF">D4A47_08635</name>
</gene>
<dbReference type="InterPro" id="IPR036286">
    <property type="entry name" value="LexA/Signal_pep-like_sf"/>
</dbReference>
<keyword evidence="1" id="KW-0805">Transcription regulation</keyword>
<dbReference type="InterPro" id="IPR015927">
    <property type="entry name" value="Peptidase_S24_S26A/B/C"/>
</dbReference>
<evidence type="ECO:0000256" key="3">
    <source>
        <dbReference type="ARBA" id="ARBA00023163"/>
    </source>
</evidence>
<dbReference type="SMART" id="SM00530">
    <property type="entry name" value="HTH_XRE"/>
    <property type="match status" value="1"/>
</dbReference>
<keyword evidence="3" id="KW-0804">Transcription</keyword>
<dbReference type="InterPro" id="IPR001387">
    <property type="entry name" value="Cro/C1-type_HTH"/>
</dbReference>
<dbReference type="Proteomes" id="UP000276301">
    <property type="component" value="Unassembled WGS sequence"/>
</dbReference>
<organism evidence="5 6">
    <name type="scientific">Anaerotruncus massiliensis</name>
    <name type="common">ex Liu et al. 2021</name>
    <dbReference type="NCBI Taxonomy" id="2321404"/>
    <lineage>
        <taxon>Bacteria</taxon>
        <taxon>Bacillati</taxon>
        <taxon>Bacillota</taxon>
        <taxon>Clostridia</taxon>
        <taxon>Eubacteriales</taxon>
        <taxon>Oscillospiraceae</taxon>
        <taxon>Anaerotruncus</taxon>
    </lineage>
</organism>
<dbReference type="PANTHER" id="PTHR40661">
    <property type="match status" value="1"/>
</dbReference>
<proteinExistence type="predicted"/>
<dbReference type="CDD" id="cd00093">
    <property type="entry name" value="HTH_XRE"/>
    <property type="match status" value="1"/>
</dbReference>
<comment type="caution">
    <text evidence="5">The sequence shown here is derived from an EMBL/GenBank/DDBJ whole genome shotgun (WGS) entry which is preliminary data.</text>
</comment>
<sequence>MFSERLRALRKERKISQGALAAQLGISQQAVGKWETGRSTPDPGTLRKIADLFGVSADGLLGRDDAHSAPVWPGAEVLVPVLGTVKAGYDAYAFEEDYGSEPANVKNPRDYFYLIVRGDSMEPRISSGDLALVHSQPDVESGDLAVVLVDGEEGTLKKVLKKEGAVILQPFNPAYQTQVFIGGEIDRLTIVGKVVETKTKW</sequence>
<dbReference type="Gene3D" id="2.10.109.10">
    <property type="entry name" value="Umud Fragment, subunit A"/>
    <property type="match status" value="1"/>
</dbReference>
<evidence type="ECO:0000256" key="2">
    <source>
        <dbReference type="ARBA" id="ARBA00023125"/>
    </source>
</evidence>
<dbReference type="AlphaFoldDB" id="A0A498CPK6"/>
<keyword evidence="6" id="KW-1185">Reference proteome</keyword>
<dbReference type="PANTHER" id="PTHR40661:SF3">
    <property type="entry name" value="FELS-1 PROPHAGE TRANSCRIPTIONAL REGULATOR"/>
    <property type="match status" value="1"/>
</dbReference>
<keyword evidence="2" id="KW-0238">DNA-binding</keyword>
<feature type="domain" description="HTH cro/C1-type" evidence="4">
    <location>
        <begin position="6"/>
        <end position="60"/>
    </location>
</feature>
<protein>
    <submittedName>
        <fullName evidence="5">XRE family transcriptional regulator</fullName>
    </submittedName>
</protein>
<dbReference type="GO" id="GO:0003677">
    <property type="term" value="F:DNA binding"/>
    <property type="evidence" value="ECO:0007669"/>
    <property type="project" value="UniProtKB-KW"/>
</dbReference>
<reference evidence="5 6" key="1">
    <citation type="submission" date="2018-10" db="EMBL/GenBank/DDBJ databases">
        <title>Anaerotruncus faecis sp. nov., isolated from human feces.</title>
        <authorList>
            <person name="Wang Y.-J."/>
        </authorList>
    </citation>
    <scope>NUCLEOTIDE SEQUENCE [LARGE SCALE GENOMIC DNA]</scope>
    <source>
        <strain evidence="5 6">22A2-44</strain>
    </source>
</reference>
<dbReference type="Gene3D" id="1.10.260.40">
    <property type="entry name" value="lambda repressor-like DNA-binding domains"/>
    <property type="match status" value="1"/>
</dbReference>
<evidence type="ECO:0000313" key="6">
    <source>
        <dbReference type="Proteomes" id="UP000276301"/>
    </source>
</evidence>
<dbReference type="SUPFAM" id="SSF51306">
    <property type="entry name" value="LexA/Signal peptidase"/>
    <property type="match status" value="1"/>
</dbReference>
<dbReference type="Pfam" id="PF01381">
    <property type="entry name" value="HTH_3"/>
    <property type="match status" value="1"/>
</dbReference>
<name>A0A498CPK6_9FIRM</name>
<accession>A0A498CPK6</accession>